<feature type="non-terminal residue" evidence="2">
    <location>
        <position position="355"/>
    </location>
</feature>
<dbReference type="EMBL" id="JBHTHX010001906">
    <property type="protein sequence ID" value="MFD0889570.1"/>
    <property type="molecule type" value="Genomic_DNA"/>
</dbReference>
<evidence type="ECO:0000259" key="1">
    <source>
        <dbReference type="Pfam" id="PF09364"/>
    </source>
</evidence>
<protein>
    <submittedName>
        <fullName evidence="2">Phosphoketolase</fullName>
    </submittedName>
</protein>
<comment type="caution">
    <text evidence="2">The sequence shown here is derived from an EMBL/GenBank/DDBJ whole genome shotgun (WGS) entry which is preliminary data.</text>
</comment>
<dbReference type="PANTHER" id="PTHR31273">
    <property type="entry name" value="PHOSPHOKETOLASE-RELATED"/>
    <property type="match status" value="1"/>
</dbReference>
<dbReference type="InterPro" id="IPR029061">
    <property type="entry name" value="THDP-binding"/>
</dbReference>
<proteinExistence type="predicted"/>
<reference evidence="3" key="1">
    <citation type="journal article" date="2019" name="Int. J. Syst. Evol. Microbiol.">
        <title>The Global Catalogue of Microorganisms (GCM) 10K type strain sequencing project: providing services to taxonomists for standard genome sequencing and annotation.</title>
        <authorList>
            <consortium name="The Broad Institute Genomics Platform"/>
            <consortium name="The Broad Institute Genome Sequencing Center for Infectious Disease"/>
            <person name="Wu L."/>
            <person name="Ma J."/>
        </authorList>
    </citation>
    <scope>NUCLEOTIDE SEQUENCE [LARGE SCALE GENOMIC DNA]</scope>
    <source>
        <strain evidence="3">CCUG 62974</strain>
    </source>
</reference>
<evidence type="ECO:0000313" key="3">
    <source>
        <dbReference type="Proteomes" id="UP001597024"/>
    </source>
</evidence>
<keyword evidence="3" id="KW-1185">Reference proteome</keyword>
<dbReference type="SUPFAM" id="SSF52518">
    <property type="entry name" value="Thiamin diphosphate-binding fold (THDP-binding)"/>
    <property type="match status" value="1"/>
</dbReference>
<dbReference type="InterPro" id="IPR019789">
    <property type="entry name" value="Xul5P/Fru6P_PKetolase_ThDP_BS"/>
</dbReference>
<evidence type="ECO:0000313" key="2">
    <source>
        <dbReference type="EMBL" id="MFD0889570.1"/>
    </source>
</evidence>
<dbReference type="PROSITE" id="PS60002">
    <property type="entry name" value="PHOSPHOKETOLASE_1"/>
    <property type="match status" value="1"/>
</dbReference>
<dbReference type="Pfam" id="PF09364">
    <property type="entry name" value="XFP_N"/>
    <property type="match status" value="1"/>
</dbReference>
<dbReference type="Proteomes" id="UP001597024">
    <property type="component" value="Unassembled WGS sequence"/>
</dbReference>
<dbReference type="Gene3D" id="3.40.50.970">
    <property type="match status" value="1"/>
</dbReference>
<organism evidence="2 3">
    <name type="scientific">Streptosporangium algeriense</name>
    <dbReference type="NCBI Taxonomy" id="1682748"/>
    <lineage>
        <taxon>Bacteria</taxon>
        <taxon>Bacillati</taxon>
        <taxon>Actinomycetota</taxon>
        <taxon>Actinomycetes</taxon>
        <taxon>Streptosporangiales</taxon>
        <taxon>Streptosporangiaceae</taxon>
        <taxon>Streptosporangium</taxon>
    </lineage>
</organism>
<dbReference type="InterPro" id="IPR019790">
    <property type="entry name" value="Xul5P/Fru6P_PKetolase_CS"/>
</dbReference>
<name>A0ABW3E0G0_9ACTN</name>
<gene>
    <name evidence="2" type="ORF">ACFQ08_33965</name>
</gene>
<dbReference type="PANTHER" id="PTHR31273:SF0">
    <property type="entry name" value="PHOSPHOKETOLASE-RELATED"/>
    <property type="match status" value="1"/>
</dbReference>
<sequence>MLMDMDTLREVDMYWRAANYLSVGQIYLLDNPLLTEPLAPEHIKPRLLGHWGTTPGLNFCFAHLNRIITGRDQDMIYIAGPGHGGPAAVAHAWLEGTYTERYPHITRDAAGMRRLFRQFSFPGGVPSHVAPETPGSIHEGGELGYSLAHAHGAAFDNPDLVVACVIGDGEAETGPLAASWHSNKFTDPVRDGVVLPILHLNGYKIANPTVLARIPESELVKLLEGYGYRPHLVSGDDPAAMHELMAGTLETVFDEIAAYKEDRGGRLPMIVLRSPKGWTGPEVVDGLPVEGTWRAHQVPLAAVRDNAGHRAMLEEWMRSYRPRELFDELGRPVAEITVTVPEGERRMSASPHANG</sequence>
<feature type="domain" description="Xylulose 5-phosphate/Fructose 6-phosphate phosphoketolase N-terminal" evidence="1">
    <location>
        <begin position="6"/>
        <end position="355"/>
    </location>
</feature>
<dbReference type="PROSITE" id="PS60003">
    <property type="entry name" value="PHOSPHOKETOLASE_2"/>
    <property type="match status" value="1"/>
</dbReference>
<dbReference type="InterPro" id="IPR005593">
    <property type="entry name" value="Xul5P/Fru6P_PKetolase"/>
</dbReference>
<accession>A0ABW3E0G0</accession>
<dbReference type="InterPro" id="IPR018970">
    <property type="entry name" value="Xul5P/Fru6P_PKetolase_N"/>
</dbReference>